<dbReference type="VEuPathDB" id="FungiDB:jhhlp_003625"/>
<dbReference type="InParanoid" id="A0A2N3N9F8"/>
<dbReference type="EMBL" id="NLAX01000010">
    <property type="protein sequence ID" value="PKS09012.1"/>
    <property type="molecule type" value="Genomic_DNA"/>
</dbReference>
<accession>A0A2N3N9F8</accession>
<dbReference type="PANTHER" id="PTHR31904">
    <property type="entry name" value="BYPASS OF STOP CODON PROTEIN 5-RELATED"/>
    <property type="match status" value="1"/>
</dbReference>
<gene>
    <name evidence="3" type="ORF">jhhlp_003625</name>
</gene>
<evidence type="ECO:0000259" key="2">
    <source>
        <dbReference type="Pfam" id="PF04426"/>
    </source>
</evidence>
<protein>
    <recommendedName>
        <fullName evidence="2">Bul1 C-terminal domain-containing protein</fullName>
    </recommendedName>
</protein>
<feature type="region of interest" description="Disordered" evidence="1">
    <location>
        <begin position="337"/>
        <end position="366"/>
    </location>
</feature>
<reference evidence="3 4" key="1">
    <citation type="journal article" date="2017" name="G3 (Bethesda)">
        <title>First Draft Genome Sequence of the Pathogenic Fungus Lomentospora prolificans (Formerly Scedosporium prolificans).</title>
        <authorList>
            <person name="Luo R."/>
            <person name="Zimin A."/>
            <person name="Workman R."/>
            <person name="Fan Y."/>
            <person name="Pertea G."/>
            <person name="Grossman N."/>
            <person name="Wear M.P."/>
            <person name="Jia B."/>
            <person name="Miller H."/>
            <person name="Casadevall A."/>
            <person name="Timp W."/>
            <person name="Zhang S.X."/>
            <person name="Salzberg S.L."/>
        </authorList>
    </citation>
    <scope>NUCLEOTIDE SEQUENCE [LARGE SCALE GENOMIC DNA]</scope>
    <source>
        <strain evidence="3 4">JHH-5317</strain>
    </source>
</reference>
<sequence>MSNLLETASIATSLTRKATSPVFRKSSVSVIFHNHYEEKIYTSGSPITGEVVITPVRDTRFENVEVSFIGLSRTKIIATQVPQRSSHVFLKLTMPISDSKYPMPRIFEQGRTYSIPFHFVVPSQLTLSACKHASDNVYVQDYHMRMPPTMGTWSRDDLSPETAQVEYFVRARVLGEADTGRRPEKIFEAQKPLLVLPPSPEDAPFNITSKDMHYTMSKTKSIKKNMFSHKLGRFTATASQPSAIHIGADTRSASGTAVTLQLGFEPAASDIAPPTVKAVSAKLVSSTWYGVTPAKNLPDMGSRPDFAIEPPRLAYKAGISLFNTEVNQVTWRLQGATPRRDSGYSTDHEGSDSSSGKKSKKKSAKGDKISHSATLYIPFDVSAKQKVLLPTFHSCLVSRVYALHLNLTVGSANTTVSLVVPVQVAVEPSEELIGDEDEVAENIEQYLTPRVLRVPDQEPVRHVLPGYA</sequence>
<dbReference type="AlphaFoldDB" id="A0A2N3N9F8"/>
<dbReference type="OrthoDB" id="2283785at2759"/>
<dbReference type="STRING" id="41688.A0A2N3N9F8"/>
<dbReference type="Proteomes" id="UP000233524">
    <property type="component" value="Unassembled WGS sequence"/>
</dbReference>
<evidence type="ECO:0000313" key="4">
    <source>
        <dbReference type="Proteomes" id="UP000233524"/>
    </source>
</evidence>
<feature type="domain" description="Bul1 C-terminal" evidence="2">
    <location>
        <begin position="362"/>
        <end position="424"/>
    </location>
</feature>
<feature type="compositionally biased region" description="Basic and acidic residues" evidence="1">
    <location>
        <begin position="338"/>
        <end position="351"/>
    </location>
</feature>
<proteinExistence type="predicted"/>
<dbReference type="Gene3D" id="2.60.40.640">
    <property type="match status" value="1"/>
</dbReference>
<keyword evidence="4" id="KW-1185">Reference proteome</keyword>
<evidence type="ECO:0000256" key="1">
    <source>
        <dbReference type="SAM" id="MobiDB-lite"/>
    </source>
</evidence>
<dbReference type="Pfam" id="PF04426">
    <property type="entry name" value="Bul1_C"/>
    <property type="match status" value="1"/>
</dbReference>
<dbReference type="InterPro" id="IPR022794">
    <property type="entry name" value="Bul1_C"/>
</dbReference>
<dbReference type="InterPro" id="IPR039634">
    <property type="entry name" value="Bul1-like"/>
</dbReference>
<dbReference type="PANTHER" id="PTHR31904:SF1">
    <property type="entry name" value="BYPASS OF STOP CODON PROTEIN 5-RELATED"/>
    <property type="match status" value="1"/>
</dbReference>
<comment type="caution">
    <text evidence="3">The sequence shown here is derived from an EMBL/GenBank/DDBJ whole genome shotgun (WGS) entry which is preliminary data.</text>
</comment>
<name>A0A2N3N9F8_9PEZI</name>
<dbReference type="InterPro" id="IPR014752">
    <property type="entry name" value="Arrestin-like_C"/>
</dbReference>
<evidence type="ECO:0000313" key="3">
    <source>
        <dbReference type="EMBL" id="PKS09012.1"/>
    </source>
</evidence>
<organism evidence="3 4">
    <name type="scientific">Lomentospora prolificans</name>
    <dbReference type="NCBI Taxonomy" id="41688"/>
    <lineage>
        <taxon>Eukaryota</taxon>
        <taxon>Fungi</taxon>
        <taxon>Dikarya</taxon>
        <taxon>Ascomycota</taxon>
        <taxon>Pezizomycotina</taxon>
        <taxon>Sordariomycetes</taxon>
        <taxon>Hypocreomycetidae</taxon>
        <taxon>Microascales</taxon>
        <taxon>Microascaceae</taxon>
        <taxon>Lomentospora</taxon>
    </lineage>
</organism>